<keyword evidence="3" id="KW-0413">Isomerase</keyword>
<comment type="subunit">
    <text evidence="3">Homodimer.</text>
</comment>
<dbReference type="PANTHER" id="PTHR21047">
    <property type="entry name" value="DTDP-6-DEOXY-D-GLUCOSE-3,5 EPIMERASE"/>
    <property type="match status" value="1"/>
</dbReference>
<dbReference type="InterPro" id="IPR014710">
    <property type="entry name" value="RmlC-like_jellyroll"/>
</dbReference>
<dbReference type="Proteomes" id="UP000245921">
    <property type="component" value="Unassembled WGS sequence"/>
</dbReference>
<protein>
    <recommendedName>
        <fullName evidence="3">dTDP-4-dehydrorhamnose 3,5-epimerase</fullName>
        <ecNumber evidence="3">5.1.3.13</ecNumber>
    </recommendedName>
    <alternativeName>
        <fullName evidence="3">Thymidine diphospho-4-keto-rhamnose 3,5-epimerase</fullName>
    </alternativeName>
</protein>
<dbReference type="InterPro" id="IPR000888">
    <property type="entry name" value="RmlC-like"/>
</dbReference>
<dbReference type="InterPro" id="IPR011051">
    <property type="entry name" value="RmlC_Cupin_sf"/>
</dbReference>
<dbReference type="Gene3D" id="2.60.120.10">
    <property type="entry name" value="Jelly Rolls"/>
    <property type="match status" value="1"/>
</dbReference>
<sequence length="176" mass="21487">MDIRELEIKNVYQIKNKLYEDKRGYFSEIYRKNDYEFLKTNFVQENYSFSNKYTLRGMHYQIKKPQAKLIRCLNGQIIDVILDLRKNSETYLKALSIKLDKNYTLYIPKGIAHGFLTLKDETIVYYKTDEYFNSNDEDGFIWKDPKIFEYWNLKEFNIKEEQLILSHKDKHWGYLR</sequence>
<dbReference type="AlphaFoldDB" id="A0AA45C869"/>
<organism evidence="4 5">
    <name type="scientific">Oceanotoga teriensis</name>
    <dbReference type="NCBI Taxonomy" id="515440"/>
    <lineage>
        <taxon>Bacteria</taxon>
        <taxon>Thermotogati</taxon>
        <taxon>Thermotogota</taxon>
        <taxon>Thermotogae</taxon>
        <taxon>Petrotogales</taxon>
        <taxon>Petrotogaceae</taxon>
        <taxon>Oceanotoga</taxon>
    </lineage>
</organism>
<dbReference type="GO" id="GO:0005829">
    <property type="term" value="C:cytosol"/>
    <property type="evidence" value="ECO:0007669"/>
    <property type="project" value="TreeGrafter"/>
</dbReference>
<dbReference type="GO" id="GO:0019305">
    <property type="term" value="P:dTDP-rhamnose biosynthetic process"/>
    <property type="evidence" value="ECO:0007669"/>
    <property type="project" value="UniProtKB-UniRule"/>
</dbReference>
<dbReference type="GO" id="GO:0008830">
    <property type="term" value="F:dTDP-4-dehydrorhamnose 3,5-epimerase activity"/>
    <property type="evidence" value="ECO:0007669"/>
    <property type="project" value="UniProtKB-UniRule"/>
</dbReference>
<name>A0AA45C869_9BACT</name>
<evidence type="ECO:0000313" key="5">
    <source>
        <dbReference type="Proteomes" id="UP000245921"/>
    </source>
</evidence>
<dbReference type="SUPFAM" id="SSF51182">
    <property type="entry name" value="RmlC-like cupins"/>
    <property type="match status" value="1"/>
</dbReference>
<dbReference type="NCBIfam" id="TIGR01221">
    <property type="entry name" value="rmlC"/>
    <property type="match status" value="1"/>
</dbReference>
<comment type="catalytic activity">
    <reaction evidence="3">
        <text>dTDP-4-dehydro-6-deoxy-alpha-D-glucose = dTDP-4-dehydro-beta-L-rhamnose</text>
        <dbReference type="Rhea" id="RHEA:16969"/>
        <dbReference type="ChEBI" id="CHEBI:57649"/>
        <dbReference type="ChEBI" id="CHEBI:62830"/>
        <dbReference type="EC" id="5.1.3.13"/>
    </reaction>
</comment>
<dbReference type="CDD" id="cd00438">
    <property type="entry name" value="cupin_RmlC"/>
    <property type="match status" value="1"/>
</dbReference>
<reference evidence="4 5" key="1">
    <citation type="submission" date="2018-05" db="EMBL/GenBank/DDBJ databases">
        <title>Genomic Encyclopedia of Type Strains, Phase IV (KMG-IV): sequencing the most valuable type-strain genomes for metagenomic binning, comparative biology and taxonomic classification.</title>
        <authorList>
            <person name="Goeker M."/>
        </authorList>
    </citation>
    <scope>NUCLEOTIDE SEQUENCE [LARGE SCALE GENOMIC DNA]</scope>
    <source>
        <strain evidence="4 5">DSM 24906</strain>
    </source>
</reference>
<feature type="active site" description="Proton acceptor" evidence="1">
    <location>
        <position position="59"/>
    </location>
</feature>
<comment type="similarity">
    <text evidence="3">Belongs to the dTDP-4-dehydrorhamnose 3,5-epimerase family.</text>
</comment>
<dbReference type="RefSeq" id="WP_109603963.1">
    <property type="nucleotide sequence ID" value="NZ_QGGI01000003.1"/>
</dbReference>
<dbReference type="GO" id="GO:0000271">
    <property type="term" value="P:polysaccharide biosynthetic process"/>
    <property type="evidence" value="ECO:0007669"/>
    <property type="project" value="TreeGrafter"/>
</dbReference>
<feature type="active site" description="Proton donor" evidence="1">
    <location>
        <position position="126"/>
    </location>
</feature>
<gene>
    <name evidence="4" type="ORF">C7380_10320</name>
</gene>
<comment type="caution">
    <text evidence="4">The sequence shown here is derived from an EMBL/GenBank/DDBJ whole genome shotgun (WGS) entry which is preliminary data.</text>
</comment>
<accession>A0AA45C869</accession>
<comment type="pathway">
    <text evidence="3">Carbohydrate biosynthesis; dTDP-L-rhamnose biosynthesis.</text>
</comment>
<evidence type="ECO:0000256" key="2">
    <source>
        <dbReference type="PIRSR" id="PIRSR600888-3"/>
    </source>
</evidence>
<comment type="function">
    <text evidence="3">Catalyzes the epimerization of the C3' and C5'positions of dTDP-6-deoxy-D-xylo-4-hexulose, forming dTDP-6-deoxy-L-lyxo-4-hexulose.</text>
</comment>
<keyword evidence="5" id="KW-1185">Reference proteome</keyword>
<evidence type="ECO:0000256" key="1">
    <source>
        <dbReference type="PIRSR" id="PIRSR600888-1"/>
    </source>
</evidence>
<dbReference type="Pfam" id="PF00908">
    <property type="entry name" value="dTDP_sugar_isom"/>
    <property type="match status" value="1"/>
</dbReference>
<proteinExistence type="inferred from homology"/>
<feature type="site" description="Participates in a stacking interaction with the thymidine ring of dTDP-4-oxo-6-deoxyglucose" evidence="2">
    <location>
        <position position="132"/>
    </location>
</feature>
<dbReference type="PANTHER" id="PTHR21047:SF2">
    <property type="entry name" value="THYMIDINE DIPHOSPHO-4-KETO-RHAMNOSE 3,5-EPIMERASE"/>
    <property type="match status" value="1"/>
</dbReference>
<dbReference type="EMBL" id="QGGI01000003">
    <property type="protein sequence ID" value="PWJ95843.1"/>
    <property type="molecule type" value="Genomic_DNA"/>
</dbReference>
<dbReference type="EC" id="5.1.3.13" evidence="3"/>
<evidence type="ECO:0000313" key="4">
    <source>
        <dbReference type="EMBL" id="PWJ95843.1"/>
    </source>
</evidence>
<evidence type="ECO:0000256" key="3">
    <source>
        <dbReference type="RuleBase" id="RU364069"/>
    </source>
</evidence>